<gene>
    <name evidence="3" type="ORF">R3P38DRAFT_3229968</name>
    <name evidence="2" type="ORF">R3P38DRAFT_3240192</name>
</gene>
<evidence type="ECO:0000256" key="1">
    <source>
        <dbReference type="SAM" id="MobiDB-lite"/>
    </source>
</evidence>
<accession>A0AAV9ZMT7</accession>
<comment type="caution">
    <text evidence="3">The sequence shown here is derived from an EMBL/GenBank/DDBJ whole genome shotgun (WGS) entry which is preliminary data.</text>
</comment>
<dbReference type="EMBL" id="JAWWNJ010000128">
    <property type="protein sequence ID" value="KAK6987814.1"/>
    <property type="molecule type" value="Genomic_DNA"/>
</dbReference>
<dbReference type="Proteomes" id="UP001362999">
    <property type="component" value="Unassembled WGS sequence"/>
</dbReference>
<protein>
    <submittedName>
        <fullName evidence="3">Uncharacterized protein</fullName>
    </submittedName>
</protein>
<dbReference type="EMBL" id="JAWWNJ010000190">
    <property type="protein sequence ID" value="KAK6972269.1"/>
    <property type="molecule type" value="Genomic_DNA"/>
</dbReference>
<evidence type="ECO:0000313" key="2">
    <source>
        <dbReference type="EMBL" id="KAK6972269.1"/>
    </source>
</evidence>
<reference evidence="3 4" key="1">
    <citation type="journal article" date="2024" name="J Genomics">
        <title>Draft genome sequencing and assembly of Favolaschia claudopus CIRM-BRFM 2984 isolated from oak limbs.</title>
        <authorList>
            <person name="Navarro D."/>
            <person name="Drula E."/>
            <person name="Chaduli D."/>
            <person name="Cazenave R."/>
            <person name="Ahrendt S."/>
            <person name="Wang J."/>
            <person name="Lipzen A."/>
            <person name="Daum C."/>
            <person name="Barry K."/>
            <person name="Grigoriev I.V."/>
            <person name="Favel A."/>
            <person name="Rosso M.N."/>
            <person name="Martin F."/>
        </authorList>
    </citation>
    <scope>NUCLEOTIDE SEQUENCE [LARGE SCALE GENOMIC DNA]</scope>
    <source>
        <strain evidence="3 4">CIRM-BRFM 2984</strain>
    </source>
</reference>
<sequence length="65" mass="7226">MSTPLQPIENESLAGRAPPSPPPSPLLSRRDENRAPEPSPATIEPPKKRRKLDPDSKRVTKRYGN</sequence>
<feature type="region of interest" description="Disordered" evidence="1">
    <location>
        <begin position="1"/>
        <end position="65"/>
    </location>
</feature>
<name>A0AAV9ZMT7_9AGAR</name>
<evidence type="ECO:0000313" key="3">
    <source>
        <dbReference type="EMBL" id="KAK6987814.1"/>
    </source>
</evidence>
<keyword evidence="4" id="KW-1185">Reference proteome</keyword>
<dbReference type="AlphaFoldDB" id="A0AAV9ZMT7"/>
<organism evidence="3 4">
    <name type="scientific">Favolaschia claudopus</name>
    <dbReference type="NCBI Taxonomy" id="2862362"/>
    <lineage>
        <taxon>Eukaryota</taxon>
        <taxon>Fungi</taxon>
        <taxon>Dikarya</taxon>
        <taxon>Basidiomycota</taxon>
        <taxon>Agaricomycotina</taxon>
        <taxon>Agaricomycetes</taxon>
        <taxon>Agaricomycetidae</taxon>
        <taxon>Agaricales</taxon>
        <taxon>Marasmiineae</taxon>
        <taxon>Mycenaceae</taxon>
        <taxon>Favolaschia</taxon>
    </lineage>
</organism>
<proteinExistence type="predicted"/>
<evidence type="ECO:0000313" key="4">
    <source>
        <dbReference type="Proteomes" id="UP001362999"/>
    </source>
</evidence>